<protein>
    <recommendedName>
        <fullName evidence="3">HhH-GPD domain-containing protein</fullName>
    </recommendedName>
</protein>
<evidence type="ECO:0000313" key="1">
    <source>
        <dbReference type="EMBL" id="KAK3031335.1"/>
    </source>
</evidence>
<comment type="caution">
    <text evidence="1">The sequence shown here is derived from an EMBL/GenBank/DDBJ whole genome shotgun (WGS) entry which is preliminary data.</text>
</comment>
<accession>A0AA89B7S8</accession>
<proteinExistence type="predicted"/>
<dbReference type="InterPro" id="IPR052054">
    <property type="entry name" value="Oxidative_DNA_repair_enzyme"/>
</dbReference>
<dbReference type="GO" id="GO:0006285">
    <property type="term" value="P:base-excision repair, AP site formation"/>
    <property type="evidence" value="ECO:0007669"/>
    <property type="project" value="TreeGrafter"/>
</dbReference>
<dbReference type="GO" id="GO:0034039">
    <property type="term" value="F:8-oxo-7,8-dihydroguanine DNA N-glycosylase activity"/>
    <property type="evidence" value="ECO:0007669"/>
    <property type="project" value="TreeGrafter"/>
</dbReference>
<dbReference type="PANTHER" id="PTHR10242">
    <property type="entry name" value="8-OXOGUANINE DNA GLYCOSYLASE"/>
    <property type="match status" value="1"/>
</dbReference>
<keyword evidence="2" id="KW-1185">Reference proteome</keyword>
<dbReference type="AlphaFoldDB" id="A0AA89B7S8"/>
<dbReference type="Proteomes" id="UP001188597">
    <property type="component" value="Unassembled WGS sequence"/>
</dbReference>
<sequence>MRRRLQEGAITGFQEGVELGDYEGGGRACAEAEDHAGLDVLDGDEFLEVVLGQGGENKPSVGIEEADMNTIAAGGGGGDRRSVVVELPLGDSVAAFDLEKAVCSHGLFMMAPNHWDPLSKTLQRPLRLDYQNDSSSLTVRISHQPDSPSSLHLRVFGTAYLSPRHQQSLQDQVRRMLRLSEAEERNVRGFQEMYDGAKERGFGRVFRSPTLFEDMVKCMLLCNCQWGRTLSMAKALCELQLELQCPSPNVLGAETKLCSPTKAESEHFSPKTPAVKESNKKLLAKNTSTSSTNKIAEATDYTETSDCLHESENMSPDLLSSDQVEDLHKKGDSGWTSSERHNVNSCSLSNLQPSVGTEVYVHNSIGNFPSPRELSSLDENFLAKRCNLGYRASRILSLARSIVDGRIQLIHLEEACSTPSLANYTELADQLKKFDGFGPYTCANVLMCMGYYHVIPSDSETMRHIKQVHARNSTVKTVQQDVEVIYGKYAPFQYLAFWSEVWSFYEDTFGKLSEMPHSDYKLITAANMRPTKSSKSKRLKLS</sequence>
<name>A0AA89B7S8_9ASTE</name>
<organism evidence="1 2">
    <name type="scientific">Escallonia herrerae</name>
    <dbReference type="NCBI Taxonomy" id="1293975"/>
    <lineage>
        <taxon>Eukaryota</taxon>
        <taxon>Viridiplantae</taxon>
        <taxon>Streptophyta</taxon>
        <taxon>Embryophyta</taxon>
        <taxon>Tracheophyta</taxon>
        <taxon>Spermatophyta</taxon>
        <taxon>Magnoliopsida</taxon>
        <taxon>eudicotyledons</taxon>
        <taxon>Gunneridae</taxon>
        <taxon>Pentapetalae</taxon>
        <taxon>asterids</taxon>
        <taxon>campanulids</taxon>
        <taxon>Escalloniales</taxon>
        <taxon>Escalloniaceae</taxon>
        <taxon>Escallonia</taxon>
    </lineage>
</organism>
<dbReference type="Gene3D" id="1.10.340.30">
    <property type="entry name" value="Hypothetical protein, domain 2"/>
    <property type="match status" value="1"/>
</dbReference>
<evidence type="ECO:0000313" key="2">
    <source>
        <dbReference type="Proteomes" id="UP001188597"/>
    </source>
</evidence>
<dbReference type="PANTHER" id="PTHR10242:SF4">
    <property type="entry name" value="OS07G0657600 PROTEIN"/>
    <property type="match status" value="1"/>
</dbReference>
<dbReference type="GO" id="GO:0005634">
    <property type="term" value="C:nucleus"/>
    <property type="evidence" value="ECO:0007669"/>
    <property type="project" value="TreeGrafter"/>
</dbReference>
<gene>
    <name evidence="1" type="ORF">RJ639_035241</name>
</gene>
<dbReference type="SUPFAM" id="SSF48150">
    <property type="entry name" value="DNA-glycosylase"/>
    <property type="match status" value="1"/>
</dbReference>
<dbReference type="EMBL" id="JAVXUP010000309">
    <property type="protein sequence ID" value="KAK3031335.1"/>
    <property type="molecule type" value="Genomic_DNA"/>
</dbReference>
<dbReference type="InterPro" id="IPR011257">
    <property type="entry name" value="DNA_glycosylase"/>
</dbReference>
<reference evidence="1" key="1">
    <citation type="submission" date="2022-12" db="EMBL/GenBank/DDBJ databases">
        <title>Draft genome assemblies for two species of Escallonia (Escalloniales).</title>
        <authorList>
            <person name="Chanderbali A."/>
            <person name="Dervinis C."/>
            <person name="Anghel I."/>
            <person name="Soltis D."/>
            <person name="Soltis P."/>
            <person name="Zapata F."/>
        </authorList>
    </citation>
    <scope>NUCLEOTIDE SEQUENCE</scope>
    <source>
        <strain evidence="1">UCBG64.0493</strain>
        <tissue evidence="1">Leaf</tissue>
    </source>
</reference>
<evidence type="ECO:0008006" key="3">
    <source>
        <dbReference type="Google" id="ProtNLM"/>
    </source>
</evidence>